<evidence type="ECO:0000256" key="1">
    <source>
        <dbReference type="SAM" id="MobiDB-lite"/>
    </source>
</evidence>
<gene>
    <name evidence="2" type="ORF">SKTS_03770</name>
</gene>
<dbReference type="EMBL" id="AP022853">
    <property type="protein sequence ID" value="BCB25491.1"/>
    <property type="molecule type" value="Genomic_DNA"/>
</dbReference>
<feature type="region of interest" description="Disordered" evidence="1">
    <location>
        <begin position="103"/>
        <end position="137"/>
    </location>
</feature>
<sequence>MTQEISTKPYLMRAIYEWCADSGLTPYLTVAVDKNCQVPMEFVKDGEIVLNIGAGATPNLTIDNEWVSFNARFGGVAREIFVPVGAVLGIYAKENGQGLFFGREEPISEGEDLPAPVAPQPDDPGPKRGKPSLKVVK</sequence>
<evidence type="ECO:0000313" key="2">
    <source>
        <dbReference type="EMBL" id="BCB25491.1"/>
    </source>
</evidence>
<dbReference type="Proteomes" id="UP000502260">
    <property type="component" value="Chromosome"/>
</dbReference>
<dbReference type="PIRSF" id="PIRSF005276">
    <property type="entry name" value="SspB"/>
    <property type="match status" value="1"/>
</dbReference>
<dbReference type="PANTHER" id="PTHR37486:SF1">
    <property type="entry name" value="STRINGENT STARVATION PROTEIN B"/>
    <property type="match status" value="1"/>
</dbReference>
<dbReference type="GO" id="GO:0045732">
    <property type="term" value="P:positive regulation of protein catabolic process"/>
    <property type="evidence" value="ECO:0007669"/>
    <property type="project" value="TreeGrafter"/>
</dbReference>
<name>A0A6F8V8N4_9PROT</name>
<reference evidence="3" key="1">
    <citation type="submission" date="2020-03" db="EMBL/GenBank/DDBJ databases">
        <title>Complete genome sequence of sulfur-oxidizing bacterium skT11.</title>
        <authorList>
            <person name="Kanda M."/>
            <person name="Kojima H."/>
            <person name="Fukui M."/>
        </authorList>
    </citation>
    <scope>NUCLEOTIDE SEQUENCE [LARGE SCALE GENOMIC DNA]</scope>
    <source>
        <strain evidence="3">skT11</strain>
    </source>
</reference>
<dbReference type="Pfam" id="PF04386">
    <property type="entry name" value="SspB"/>
    <property type="match status" value="1"/>
</dbReference>
<dbReference type="SUPFAM" id="SSF101738">
    <property type="entry name" value="SspB-like"/>
    <property type="match status" value="1"/>
</dbReference>
<accession>A0A6F8V8N4</accession>
<dbReference type="RefSeq" id="WP_244617419.1">
    <property type="nucleotide sequence ID" value="NZ_AP022853.1"/>
</dbReference>
<feature type="compositionally biased region" description="Basic residues" evidence="1">
    <location>
        <begin position="127"/>
        <end position="137"/>
    </location>
</feature>
<evidence type="ECO:0000313" key="3">
    <source>
        <dbReference type="Proteomes" id="UP000502260"/>
    </source>
</evidence>
<protein>
    <submittedName>
        <fullName evidence="2">Stringent starvation protein B</fullName>
    </submittedName>
</protein>
<dbReference type="AlphaFoldDB" id="A0A6F8V8N4"/>
<dbReference type="GO" id="GO:0005840">
    <property type="term" value="C:ribosome"/>
    <property type="evidence" value="ECO:0007669"/>
    <property type="project" value="TreeGrafter"/>
</dbReference>
<dbReference type="GO" id="GO:0005829">
    <property type="term" value="C:cytosol"/>
    <property type="evidence" value="ECO:0007669"/>
    <property type="project" value="TreeGrafter"/>
</dbReference>
<dbReference type="InterPro" id="IPR036760">
    <property type="entry name" value="SspB-like_sf"/>
</dbReference>
<dbReference type="PANTHER" id="PTHR37486">
    <property type="entry name" value="STRINGENT STARVATION PROTEIN B"/>
    <property type="match status" value="1"/>
</dbReference>
<dbReference type="Gene3D" id="2.30.30.220">
    <property type="entry name" value="SspB-like"/>
    <property type="match status" value="1"/>
</dbReference>
<dbReference type="NCBIfam" id="NF008769">
    <property type="entry name" value="PRK11798.2-5"/>
    <property type="match status" value="1"/>
</dbReference>
<organism evidence="2 3">
    <name type="scientific">Sulfurimicrobium lacus</name>
    <dbReference type="NCBI Taxonomy" id="2715678"/>
    <lineage>
        <taxon>Bacteria</taxon>
        <taxon>Pseudomonadati</taxon>
        <taxon>Pseudomonadota</taxon>
        <taxon>Betaproteobacteria</taxon>
        <taxon>Nitrosomonadales</taxon>
        <taxon>Sulfuricellaceae</taxon>
        <taxon>Sulfurimicrobium</taxon>
    </lineage>
</organism>
<keyword evidence="3" id="KW-1185">Reference proteome</keyword>
<proteinExistence type="predicted"/>
<dbReference type="KEGG" id="slac:SKTS_03770"/>
<dbReference type="InterPro" id="IPR007481">
    <property type="entry name" value="SspB"/>
</dbReference>